<accession>A0ABY7C9L7</accession>
<name>A0ABY7C9L7_9HYPH</name>
<dbReference type="EMBL" id="CP114029">
    <property type="protein sequence ID" value="WAP70490.1"/>
    <property type="molecule type" value="Genomic_DNA"/>
</dbReference>
<dbReference type="Pfam" id="PF08905">
    <property type="entry name" value="DUF1850"/>
    <property type="match status" value="1"/>
</dbReference>
<gene>
    <name evidence="1" type="ORF">OH818_10845</name>
</gene>
<evidence type="ECO:0000313" key="2">
    <source>
        <dbReference type="Proteomes" id="UP001164020"/>
    </source>
</evidence>
<dbReference type="InterPro" id="IPR015001">
    <property type="entry name" value="DUF1850"/>
</dbReference>
<protein>
    <submittedName>
        <fullName evidence="1">DUF1850 domain-containing protein</fullName>
    </submittedName>
</protein>
<sequence>MICILSAGKAIAIAATAFTLSWTHSVEKTRWQEHWIAGPGGLTVTQGRIEGSGAGMEPPENARLEGGAYVYDLDRAPVPELVLAASGATGGGWRLCASETPCLDLGRDNGPPIVIRWCPSQNAPTNRQGLR</sequence>
<proteinExistence type="predicted"/>
<organism evidence="1 2">
    <name type="scientific">Jiella pelagia</name>
    <dbReference type="NCBI Taxonomy" id="2986949"/>
    <lineage>
        <taxon>Bacteria</taxon>
        <taxon>Pseudomonadati</taxon>
        <taxon>Pseudomonadota</taxon>
        <taxon>Alphaproteobacteria</taxon>
        <taxon>Hyphomicrobiales</taxon>
        <taxon>Aurantimonadaceae</taxon>
        <taxon>Jiella</taxon>
    </lineage>
</organism>
<dbReference type="Proteomes" id="UP001164020">
    <property type="component" value="Chromosome"/>
</dbReference>
<dbReference type="RefSeq" id="WP_268882984.1">
    <property type="nucleotide sequence ID" value="NZ_CP114029.1"/>
</dbReference>
<keyword evidence="2" id="KW-1185">Reference proteome</keyword>
<evidence type="ECO:0000313" key="1">
    <source>
        <dbReference type="EMBL" id="WAP70490.1"/>
    </source>
</evidence>
<reference evidence="1" key="1">
    <citation type="submission" date="2022-12" db="EMBL/GenBank/DDBJ databases">
        <title>Jiella pelagia sp. nov., isolated from phosphonate enriched culture of Northwest Pacific surface seawater.</title>
        <authorList>
            <person name="Shin D.Y."/>
            <person name="Hwang C.Y."/>
        </authorList>
    </citation>
    <scope>NUCLEOTIDE SEQUENCE</scope>
    <source>
        <strain evidence="1">HL-NP1</strain>
    </source>
</reference>